<dbReference type="Pfam" id="PF13560">
    <property type="entry name" value="HTH_31"/>
    <property type="match status" value="1"/>
</dbReference>
<name>B2HPK3_MYCMM</name>
<dbReference type="Pfam" id="PF17765">
    <property type="entry name" value="MLTR_LBD"/>
    <property type="match status" value="1"/>
</dbReference>
<dbReference type="Gene3D" id="1.10.260.40">
    <property type="entry name" value="lambda repressor-like DNA-binding domains"/>
    <property type="match status" value="1"/>
</dbReference>
<dbReference type="Gene3D" id="3.30.450.180">
    <property type="match status" value="1"/>
</dbReference>
<sequence length="228" mass="25882">MPNRGGFVHAARERAGLTCRELAEKAGCSLRYVHDIEQGCSPSIRVLNGLVRALQLSAWEQRFLFAACGRILPDPALTDTDISQRYLDALQPHPAAALHPSWRFKAWNQQWQRLFQGVLLAPSMHQWLYLSTTSRRILRNWDEVSQWCVGWLRYGLAVDVDAVKPMVSALMPVTEFRREWEAQVIPVDPATRLWVVRDGGTELRIDMRFWHASPMPGGLLLGVILDAG</sequence>
<evidence type="ECO:0000259" key="1">
    <source>
        <dbReference type="PROSITE" id="PS50943"/>
    </source>
</evidence>
<proteinExistence type="predicted"/>
<reference evidence="2 3" key="1">
    <citation type="journal article" date="2008" name="Genome Res.">
        <title>Insights from the complete genome sequence of Mycobacterium marinum on the evolution of Mycobacterium tuberculosis.</title>
        <authorList>
            <person name="Stinear T.P."/>
            <person name="Seemann T."/>
            <person name="Harrison P.F."/>
            <person name="Jenkin G.A."/>
            <person name="Davies J.K."/>
            <person name="Johnson P.D."/>
            <person name="Abdellah Z."/>
            <person name="Arrowsmith C."/>
            <person name="Chillingworth T."/>
            <person name="Churcher C."/>
            <person name="Clarke K."/>
            <person name="Cronin A."/>
            <person name="Davis P."/>
            <person name="Goodhead I."/>
            <person name="Holroyd N."/>
            <person name="Jagels K."/>
            <person name="Lord A."/>
            <person name="Moule S."/>
            <person name="Mungall K."/>
            <person name="Norbertczak H."/>
            <person name="Quail M.A."/>
            <person name="Rabbinowitsch E."/>
            <person name="Walker D."/>
            <person name="White B."/>
            <person name="Whitehead S."/>
            <person name="Small P.L."/>
            <person name="Brosch R."/>
            <person name="Ramakrishnan L."/>
            <person name="Fischbach M.A."/>
            <person name="Parkhill J."/>
            <person name="Cole S.T."/>
        </authorList>
    </citation>
    <scope>NUCLEOTIDE SEQUENCE [LARGE SCALE GENOMIC DNA]</scope>
    <source>
        <strain evidence="3">ATCC BAA-535 / M</strain>
    </source>
</reference>
<dbReference type="InterPro" id="IPR001387">
    <property type="entry name" value="Cro/C1-type_HTH"/>
</dbReference>
<evidence type="ECO:0000313" key="2">
    <source>
        <dbReference type="EMBL" id="ACC42355.1"/>
    </source>
</evidence>
<feature type="domain" description="HTH cro/C1-type" evidence="1">
    <location>
        <begin position="8"/>
        <end position="61"/>
    </location>
</feature>
<dbReference type="InterPro" id="IPR010982">
    <property type="entry name" value="Lambda_DNA-bd_dom_sf"/>
</dbReference>
<accession>B2HPK3</accession>
<protein>
    <submittedName>
        <fullName evidence="2">Transcriptional regulatory protein</fullName>
    </submittedName>
</protein>
<dbReference type="CDD" id="cd00093">
    <property type="entry name" value="HTH_XRE"/>
    <property type="match status" value="1"/>
</dbReference>
<dbReference type="GO" id="GO:0003677">
    <property type="term" value="F:DNA binding"/>
    <property type="evidence" value="ECO:0007669"/>
    <property type="project" value="InterPro"/>
</dbReference>
<dbReference type="HOGENOM" id="CLU_1213740_0_0_11"/>
<dbReference type="SUPFAM" id="SSF47413">
    <property type="entry name" value="lambda repressor-like DNA-binding domains"/>
    <property type="match status" value="1"/>
</dbReference>
<dbReference type="SMART" id="SM00530">
    <property type="entry name" value="HTH_XRE"/>
    <property type="match status" value="1"/>
</dbReference>
<evidence type="ECO:0000313" key="3">
    <source>
        <dbReference type="Proteomes" id="UP000001190"/>
    </source>
</evidence>
<gene>
    <name evidence="2" type="ordered locus">MMAR_3947</name>
</gene>
<organism evidence="2 3">
    <name type="scientific">Mycobacterium marinum (strain ATCC BAA-535 / M)</name>
    <dbReference type="NCBI Taxonomy" id="216594"/>
    <lineage>
        <taxon>Bacteria</taxon>
        <taxon>Bacillati</taxon>
        <taxon>Actinomycetota</taxon>
        <taxon>Actinomycetes</taxon>
        <taxon>Mycobacteriales</taxon>
        <taxon>Mycobacteriaceae</taxon>
        <taxon>Mycobacterium</taxon>
        <taxon>Mycobacterium ulcerans group</taxon>
    </lineage>
</organism>
<dbReference type="InterPro" id="IPR041413">
    <property type="entry name" value="MLTR_LBD"/>
</dbReference>
<dbReference type="AlphaFoldDB" id="B2HPK3"/>
<dbReference type="PROSITE" id="PS50943">
    <property type="entry name" value="HTH_CROC1"/>
    <property type="match status" value="1"/>
</dbReference>
<dbReference type="PANTHER" id="PTHR35010">
    <property type="entry name" value="BLL4672 PROTEIN-RELATED"/>
    <property type="match status" value="1"/>
</dbReference>
<dbReference type="OrthoDB" id="4764497at2"/>
<dbReference type="eggNOG" id="COG1396">
    <property type="taxonomic scope" value="Bacteria"/>
</dbReference>
<dbReference type="KEGG" id="mmi:MMAR_3947"/>
<dbReference type="Proteomes" id="UP000001190">
    <property type="component" value="Chromosome"/>
</dbReference>
<dbReference type="EMBL" id="CP000854">
    <property type="protein sequence ID" value="ACC42355.1"/>
    <property type="molecule type" value="Genomic_DNA"/>
</dbReference>
<dbReference type="STRING" id="216594.MMAR_3947"/>
<keyword evidence="3" id="KW-1185">Reference proteome</keyword>